<evidence type="ECO:0000313" key="10">
    <source>
        <dbReference type="Proteomes" id="UP000003639"/>
    </source>
</evidence>
<organism evidence="9 10">
    <name type="scientific">Pseudoflavonifractor capillosus ATCC 29799</name>
    <dbReference type="NCBI Taxonomy" id="411467"/>
    <lineage>
        <taxon>Bacteria</taxon>
        <taxon>Bacillati</taxon>
        <taxon>Bacillota</taxon>
        <taxon>Clostridia</taxon>
        <taxon>Eubacteriales</taxon>
        <taxon>Oscillospiraceae</taxon>
        <taxon>Pseudoflavonifractor</taxon>
    </lineage>
</organism>
<evidence type="ECO:0000256" key="2">
    <source>
        <dbReference type="ARBA" id="ARBA00009773"/>
    </source>
</evidence>
<dbReference type="EMBL" id="AAXG02000006">
    <property type="protein sequence ID" value="EDN01250.1"/>
    <property type="molecule type" value="Genomic_DNA"/>
</dbReference>
<comment type="similarity">
    <text evidence="2">Belongs to the autoinducer-2 exporter (AI-2E) (TC 2.A.86) family.</text>
</comment>
<evidence type="ECO:0000256" key="8">
    <source>
        <dbReference type="SAM" id="Phobius"/>
    </source>
</evidence>
<reference evidence="9 10" key="1">
    <citation type="submission" date="2007-04" db="EMBL/GenBank/DDBJ databases">
        <authorList>
            <person name="Fulton L."/>
            <person name="Clifton S."/>
            <person name="Fulton B."/>
            <person name="Xu J."/>
            <person name="Minx P."/>
            <person name="Pepin K.H."/>
            <person name="Johnson M."/>
            <person name="Thiruvilangam P."/>
            <person name="Bhonagiri V."/>
            <person name="Nash W.E."/>
            <person name="Mardis E.R."/>
            <person name="Wilson R.K."/>
        </authorList>
    </citation>
    <scope>NUCLEOTIDE SEQUENCE [LARGE SCALE GENOMIC DNA]</scope>
    <source>
        <strain evidence="9 10">ATCC 29799</strain>
    </source>
</reference>
<feature type="transmembrane region" description="Helical" evidence="8">
    <location>
        <begin position="120"/>
        <end position="141"/>
    </location>
</feature>
<gene>
    <name evidence="9" type="ORF">BACCAP_00818</name>
</gene>
<sequence length="415" mass="44863">MNPSILFIIIAFAHNIRAYKAHKGTIPAISKPVEIFVTITERKGQMKLDWKTCAKVGVSAFLLYLCITYWPQFTGLLSAATPLLLGCALAYVLNILMSFYERHYFTHSVSPAIRKSRRPVCMLAAFITLAAGLILILNLVLPELFSCVNLLLRQIPPAANSLANWLGTMDAVPEDLLASLRNVDWASKLEQIISFLTTGVGNIIGTAVSAVSSVFSGLVTAFFALIFSIYLLLGKERLGSQFNRIIKRYMSTGLCSNVHHVLSVLNECFHKYIVGQCTEALILGGLCTLGMLILQLPYATMTGAVIAFTALIPVAGAYIGAGVGAFMILTVSPIKAIIFLIFIVILQQLEGNLIYPRVVGSSMGLPGIWALAAVTVGGGVMGIPGMLLCVPLAAAVYKLLREDVNRIPNKEEALI</sequence>
<feature type="transmembrane region" description="Helical" evidence="8">
    <location>
        <begin position="336"/>
        <end position="355"/>
    </location>
</feature>
<evidence type="ECO:0000256" key="4">
    <source>
        <dbReference type="ARBA" id="ARBA00022475"/>
    </source>
</evidence>
<evidence type="ECO:0000313" key="9">
    <source>
        <dbReference type="EMBL" id="EDN01250.1"/>
    </source>
</evidence>
<dbReference type="Pfam" id="PF01594">
    <property type="entry name" value="AI-2E_transport"/>
    <property type="match status" value="1"/>
</dbReference>
<feature type="transmembrane region" description="Helical" evidence="8">
    <location>
        <begin position="280"/>
        <end position="298"/>
    </location>
</feature>
<keyword evidence="5 8" id="KW-0812">Transmembrane</keyword>
<keyword evidence="6 8" id="KW-1133">Transmembrane helix</keyword>
<feature type="transmembrane region" description="Helical" evidence="8">
    <location>
        <begin position="76"/>
        <end position="100"/>
    </location>
</feature>
<dbReference type="InterPro" id="IPR002549">
    <property type="entry name" value="AI-2E-like"/>
</dbReference>
<keyword evidence="10" id="KW-1185">Reference proteome</keyword>
<protein>
    <recommendedName>
        <fullName evidence="11">ATP synthase F0, A subunit</fullName>
    </recommendedName>
</protein>
<keyword evidence="7 8" id="KW-0472">Membrane</keyword>
<dbReference type="GO" id="GO:0005886">
    <property type="term" value="C:plasma membrane"/>
    <property type="evidence" value="ECO:0007669"/>
    <property type="project" value="UniProtKB-SubCell"/>
</dbReference>
<dbReference type="PANTHER" id="PTHR21716:SF53">
    <property type="entry name" value="PERMEASE PERM-RELATED"/>
    <property type="match status" value="1"/>
</dbReference>
<evidence type="ECO:0000256" key="1">
    <source>
        <dbReference type="ARBA" id="ARBA00004651"/>
    </source>
</evidence>
<evidence type="ECO:0000256" key="7">
    <source>
        <dbReference type="ARBA" id="ARBA00023136"/>
    </source>
</evidence>
<keyword evidence="4" id="KW-1003">Cell membrane</keyword>
<proteinExistence type="inferred from homology"/>
<feature type="transmembrane region" description="Helical" evidence="8">
    <location>
        <begin position="304"/>
        <end position="329"/>
    </location>
</feature>
<evidence type="ECO:0000256" key="3">
    <source>
        <dbReference type="ARBA" id="ARBA00022448"/>
    </source>
</evidence>
<evidence type="ECO:0008006" key="11">
    <source>
        <dbReference type="Google" id="ProtNLM"/>
    </source>
</evidence>
<dbReference type="PANTHER" id="PTHR21716">
    <property type="entry name" value="TRANSMEMBRANE PROTEIN"/>
    <property type="match status" value="1"/>
</dbReference>
<comment type="caution">
    <text evidence="9">The sequence shown here is derived from an EMBL/GenBank/DDBJ whole genome shotgun (WGS) entry which is preliminary data.</text>
</comment>
<dbReference type="eggNOG" id="COG0628">
    <property type="taxonomic scope" value="Bacteria"/>
</dbReference>
<evidence type="ECO:0000256" key="5">
    <source>
        <dbReference type="ARBA" id="ARBA00022692"/>
    </source>
</evidence>
<feature type="transmembrane region" description="Helical" evidence="8">
    <location>
        <begin position="203"/>
        <end position="233"/>
    </location>
</feature>
<dbReference type="GO" id="GO:0055085">
    <property type="term" value="P:transmembrane transport"/>
    <property type="evidence" value="ECO:0007669"/>
    <property type="project" value="TreeGrafter"/>
</dbReference>
<dbReference type="Proteomes" id="UP000003639">
    <property type="component" value="Unassembled WGS sequence"/>
</dbReference>
<evidence type="ECO:0000256" key="6">
    <source>
        <dbReference type="ARBA" id="ARBA00022989"/>
    </source>
</evidence>
<accession>A6NRJ0</accession>
<reference evidence="9 10" key="2">
    <citation type="submission" date="2007-06" db="EMBL/GenBank/DDBJ databases">
        <title>Draft genome sequence of Pseudoflavonifractor capillosus ATCC 29799.</title>
        <authorList>
            <person name="Sudarsanam P."/>
            <person name="Ley R."/>
            <person name="Guruge J."/>
            <person name="Turnbaugh P.J."/>
            <person name="Mahowald M."/>
            <person name="Liep D."/>
            <person name="Gordon J."/>
        </authorList>
    </citation>
    <scope>NUCLEOTIDE SEQUENCE [LARGE SCALE GENOMIC DNA]</scope>
    <source>
        <strain evidence="9 10">ATCC 29799</strain>
    </source>
</reference>
<feature type="transmembrane region" description="Helical" evidence="8">
    <location>
        <begin position="367"/>
        <end position="400"/>
    </location>
</feature>
<feature type="transmembrane region" description="Helical" evidence="8">
    <location>
        <begin position="52"/>
        <end position="70"/>
    </location>
</feature>
<name>A6NRJ0_9FIRM</name>
<comment type="subcellular location">
    <subcellularLocation>
        <location evidence="1">Cell membrane</location>
        <topology evidence="1">Multi-pass membrane protein</topology>
    </subcellularLocation>
</comment>
<dbReference type="AlphaFoldDB" id="A6NRJ0"/>
<keyword evidence="3" id="KW-0813">Transport</keyword>